<feature type="transmembrane region" description="Helical" evidence="6">
    <location>
        <begin position="107"/>
        <end position="125"/>
    </location>
</feature>
<organism evidence="7 8">
    <name type="scientific">Hymenobacter bucti</name>
    <dbReference type="NCBI Taxonomy" id="1844114"/>
    <lineage>
        <taxon>Bacteria</taxon>
        <taxon>Pseudomonadati</taxon>
        <taxon>Bacteroidota</taxon>
        <taxon>Cytophagia</taxon>
        <taxon>Cytophagales</taxon>
        <taxon>Hymenobacteraceae</taxon>
        <taxon>Hymenobacter</taxon>
    </lineage>
</organism>
<dbReference type="EMBL" id="JBHUFD010000001">
    <property type="protein sequence ID" value="MFD1871851.1"/>
    <property type="molecule type" value="Genomic_DNA"/>
</dbReference>
<dbReference type="InterPro" id="IPR050833">
    <property type="entry name" value="Poly_Biosynth_Transport"/>
</dbReference>
<feature type="transmembrane region" description="Helical" evidence="6">
    <location>
        <begin position="309"/>
        <end position="336"/>
    </location>
</feature>
<comment type="subcellular location">
    <subcellularLocation>
        <location evidence="1">Cell membrane</location>
        <topology evidence="1">Multi-pass membrane protein</topology>
    </subcellularLocation>
</comment>
<accession>A0ABW4QQS7</accession>
<dbReference type="PANTHER" id="PTHR30250">
    <property type="entry name" value="PST FAMILY PREDICTED COLANIC ACID TRANSPORTER"/>
    <property type="match status" value="1"/>
</dbReference>
<dbReference type="RefSeq" id="WP_382312178.1">
    <property type="nucleotide sequence ID" value="NZ_JBHUFD010000001.1"/>
</dbReference>
<evidence type="ECO:0000256" key="5">
    <source>
        <dbReference type="ARBA" id="ARBA00023136"/>
    </source>
</evidence>
<evidence type="ECO:0000256" key="1">
    <source>
        <dbReference type="ARBA" id="ARBA00004651"/>
    </source>
</evidence>
<evidence type="ECO:0000313" key="7">
    <source>
        <dbReference type="EMBL" id="MFD1871851.1"/>
    </source>
</evidence>
<evidence type="ECO:0000256" key="6">
    <source>
        <dbReference type="SAM" id="Phobius"/>
    </source>
</evidence>
<proteinExistence type="predicted"/>
<protein>
    <submittedName>
        <fullName evidence="7">Flippase</fullName>
    </submittedName>
</protein>
<gene>
    <name evidence="7" type="ORF">ACFSDX_05400</name>
</gene>
<evidence type="ECO:0000313" key="8">
    <source>
        <dbReference type="Proteomes" id="UP001597197"/>
    </source>
</evidence>
<keyword evidence="3 6" id="KW-0812">Transmembrane</keyword>
<dbReference type="Proteomes" id="UP001597197">
    <property type="component" value="Unassembled WGS sequence"/>
</dbReference>
<feature type="transmembrane region" description="Helical" evidence="6">
    <location>
        <begin position="163"/>
        <end position="180"/>
    </location>
</feature>
<reference evidence="8" key="1">
    <citation type="journal article" date="2019" name="Int. J. Syst. Evol. Microbiol.">
        <title>The Global Catalogue of Microorganisms (GCM) 10K type strain sequencing project: providing services to taxonomists for standard genome sequencing and annotation.</title>
        <authorList>
            <consortium name="The Broad Institute Genomics Platform"/>
            <consortium name="The Broad Institute Genome Sequencing Center for Infectious Disease"/>
            <person name="Wu L."/>
            <person name="Ma J."/>
        </authorList>
    </citation>
    <scope>NUCLEOTIDE SEQUENCE [LARGE SCALE GENOMIC DNA]</scope>
    <source>
        <strain evidence="8">CGMCC 1.15795</strain>
    </source>
</reference>
<keyword evidence="5 6" id="KW-0472">Membrane</keyword>
<feature type="transmembrane region" description="Helical" evidence="6">
    <location>
        <begin position="26"/>
        <end position="48"/>
    </location>
</feature>
<dbReference type="Pfam" id="PF01943">
    <property type="entry name" value="Polysacc_synt"/>
    <property type="match status" value="1"/>
</dbReference>
<dbReference type="InterPro" id="IPR002797">
    <property type="entry name" value="Polysacc_synth"/>
</dbReference>
<feature type="transmembrane region" description="Helical" evidence="6">
    <location>
        <begin position="342"/>
        <end position="364"/>
    </location>
</feature>
<evidence type="ECO:0000256" key="4">
    <source>
        <dbReference type="ARBA" id="ARBA00022989"/>
    </source>
</evidence>
<name>A0ABW4QQS7_9BACT</name>
<dbReference type="CDD" id="cd13128">
    <property type="entry name" value="MATE_Wzx_like"/>
    <property type="match status" value="1"/>
</dbReference>
<keyword evidence="4 6" id="KW-1133">Transmembrane helix</keyword>
<sequence>MSNDITIVKNEAGVAKPTMKRFAVNVASLFSVQIANFLLPLLTVPYVVRIIGPDKLGLLNFSQAYVTYFSLLINYGFDMAAVRSIAANRDDKEATNRIFSQVMAGKALLWVLSTIVFTIVTMANPEFRGHLFLHVCTYLVCIGTVLSPFWLYQAMEDLGRVAIFNLAVKLILSLSVFLLIHKAEDYFYQNLAISASQIIVSVAALYVAMRRFHIKFTWPTGPELRTRFKEDRTIFFSSVMITIYASSNVFILGLISLPYNVGIYSAGTRLESMADSFVGLALNQALFPVVAQAFGQGREQGLKMVRTTFFPLFFLMVLVAIGLWIVAPFFITLLYGAKFQEAITILRIVCVLPLIIGLSSLFGLHTMLNLRLDRAFFMVTAVGSVVGLGLNLLLVNRFAHIGAAYALVLTELYITLAMYGYLRWKGYDVVKLSHLHEAIAFTKARAQTLLNRKPSV</sequence>
<keyword evidence="8" id="KW-1185">Reference proteome</keyword>
<feature type="transmembrane region" description="Helical" evidence="6">
    <location>
        <begin position="401"/>
        <end position="422"/>
    </location>
</feature>
<keyword evidence="2" id="KW-1003">Cell membrane</keyword>
<feature type="transmembrane region" description="Helical" evidence="6">
    <location>
        <begin position="186"/>
        <end position="208"/>
    </location>
</feature>
<feature type="transmembrane region" description="Helical" evidence="6">
    <location>
        <begin position="234"/>
        <end position="257"/>
    </location>
</feature>
<feature type="transmembrane region" description="Helical" evidence="6">
    <location>
        <begin position="68"/>
        <end position="86"/>
    </location>
</feature>
<comment type="caution">
    <text evidence="7">The sequence shown here is derived from an EMBL/GenBank/DDBJ whole genome shotgun (WGS) entry which is preliminary data.</text>
</comment>
<evidence type="ECO:0000256" key="2">
    <source>
        <dbReference type="ARBA" id="ARBA00022475"/>
    </source>
</evidence>
<dbReference type="PANTHER" id="PTHR30250:SF11">
    <property type="entry name" value="O-ANTIGEN TRANSPORTER-RELATED"/>
    <property type="match status" value="1"/>
</dbReference>
<feature type="transmembrane region" description="Helical" evidence="6">
    <location>
        <begin position="376"/>
        <end position="395"/>
    </location>
</feature>
<feature type="transmembrane region" description="Helical" evidence="6">
    <location>
        <begin position="131"/>
        <end position="151"/>
    </location>
</feature>
<evidence type="ECO:0000256" key="3">
    <source>
        <dbReference type="ARBA" id="ARBA00022692"/>
    </source>
</evidence>